<dbReference type="SUPFAM" id="SSF46785">
    <property type="entry name" value="Winged helix' DNA-binding domain"/>
    <property type="match status" value="1"/>
</dbReference>
<dbReference type="SMART" id="SM00345">
    <property type="entry name" value="HTH_GNTR"/>
    <property type="match status" value="1"/>
</dbReference>
<feature type="domain" description="HTH gntR-type" evidence="4">
    <location>
        <begin position="5"/>
        <end position="72"/>
    </location>
</feature>
<proteinExistence type="predicted"/>
<reference evidence="5" key="1">
    <citation type="submission" date="2017-05" db="EMBL/GenBank/DDBJ databases">
        <authorList>
            <person name="Imhoff J.F."/>
            <person name="Rahn T."/>
            <person name="Kuenzel S."/>
            <person name="Neulinger S.C."/>
        </authorList>
    </citation>
    <scope>NUCLEOTIDE SEQUENCE</scope>
    <source>
        <strain evidence="5">LMG 28126</strain>
    </source>
</reference>
<dbReference type="Gene3D" id="1.20.120.530">
    <property type="entry name" value="GntR ligand-binding domain-like"/>
    <property type="match status" value="1"/>
</dbReference>
<protein>
    <submittedName>
        <fullName evidence="5">GntR family transcriptional regulator</fullName>
    </submittedName>
</protein>
<dbReference type="InterPro" id="IPR000524">
    <property type="entry name" value="Tscrpt_reg_HTH_GntR"/>
</dbReference>
<dbReference type="EMBL" id="NHSD01000276">
    <property type="protein sequence ID" value="MBK5927839.1"/>
    <property type="molecule type" value="Genomic_DNA"/>
</dbReference>
<dbReference type="SUPFAM" id="SSF48008">
    <property type="entry name" value="GntR ligand-binding domain-like"/>
    <property type="match status" value="1"/>
</dbReference>
<dbReference type="InterPro" id="IPR036388">
    <property type="entry name" value="WH-like_DNA-bd_sf"/>
</dbReference>
<evidence type="ECO:0000313" key="5">
    <source>
        <dbReference type="EMBL" id="MBK5927839.1"/>
    </source>
</evidence>
<evidence type="ECO:0000256" key="1">
    <source>
        <dbReference type="ARBA" id="ARBA00023015"/>
    </source>
</evidence>
<dbReference type="PANTHER" id="PTHR43537">
    <property type="entry name" value="TRANSCRIPTIONAL REGULATOR, GNTR FAMILY"/>
    <property type="match status" value="1"/>
</dbReference>
<dbReference type="GO" id="GO:0003677">
    <property type="term" value="F:DNA binding"/>
    <property type="evidence" value="ECO:0007669"/>
    <property type="project" value="UniProtKB-KW"/>
</dbReference>
<dbReference type="GO" id="GO:0003700">
    <property type="term" value="F:DNA-binding transcription factor activity"/>
    <property type="evidence" value="ECO:0007669"/>
    <property type="project" value="InterPro"/>
</dbReference>
<reference evidence="5" key="2">
    <citation type="journal article" date="2020" name="Microorganisms">
        <title>Osmotic Adaptation and Compatible Solute Biosynthesis of Phototrophic Bacteria as Revealed from Genome Analyses.</title>
        <authorList>
            <person name="Imhoff J.F."/>
            <person name="Rahn T."/>
            <person name="Kunzel S."/>
            <person name="Keller A."/>
            <person name="Neulinger S.C."/>
        </authorList>
    </citation>
    <scope>NUCLEOTIDE SEQUENCE</scope>
    <source>
        <strain evidence="5">LMG 28126</strain>
    </source>
</reference>
<evidence type="ECO:0000259" key="4">
    <source>
        <dbReference type="PROSITE" id="PS50949"/>
    </source>
</evidence>
<sequence length="210" mass="22116">MTAKIPTHEATYARIRDMVLHGALAPGEAVTIQGLIDATGAGMTPVREALRRLTAEGALVPLGNRRIAVPRLTEAALEEIAFARLAIEPRLVRMAAPRLDAAAVATLADIDAALDAAIAASDVAGYLRENHRFHFTLYAAADSAVLERLATTLWLRVAPSLRVVCAGASGLPDRHRDALAALTARDVSALEAAIRADIAEGLAHVRQALG</sequence>
<keyword evidence="1" id="KW-0805">Transcription regulation</keyword>
<dbReference type="RefSeq" id="WP_201157590.1">
    <property type="nucleotide sequence ID" value="NZ_NHSD01000276.1"/>
</dbReference>
<keyword evidence="6" id="KW-1185">Reference proteome</keyword>
<accession>A0A934WJG6</accession>
<dbReference type="Proteomes" id="UP000706333">
    <property type="component" value="Unassembled WGS sequence"/>
</dbReference>
<dbReference type="PROSITE" id="PS50949">
    <property type="entry name" value="HTH_GNTR"/>
    <property type="match status" value="1"/>
</dbReference>
<evidence type="ECO:0000256" key="2">
    <source>
        <dbReference type="ARBA" id="ARBA00023125"/>
    </source>
</evidence>
<dbReference type="InterPro" id="IPR036390">
    <property type="entry name" value="WH_DNA-bd_sf"/>
</dbReference>
<evidence type="ECO:0000313" key="6">
    <source>
        <dbReference type="Proteomes" id="UP000706333"/>
    </source>
</evidence>
<dbReference type="PANTHER" id="PTHR43537:SF39">
    <property type="entry name" value="HTH-TYPE TRANSCRIPTIONAL REGULATOR MCBR"/>
    <property type="match status" value="1"/>
</dbReference>
<dbReference type="Pfam" id="PF07729">
    <property type="entry name" value="FCD"/>
    <property type="match status" value="1"/>
</dbReference>
<dbReference type="InterPro" id="IPR008920">
    <property type="entry name" value="TF_FadR/GntR_C"/>
</dbReference>
<dbReference type="Pfam" id="PF00392">
    <property type="entry name" value="GntR"/>
    <property type="match status" value="1"/>
</dbReference>
<comment type="caution">
    <text evidence="5">The sequence shown here is derived from an EMBL/GenBank/DDBJ whole genome shotgun (WGS) entry which is preliminary data.</text>
</comment>
<dbReference type="AlphaFoldDB" id="A0A934WJG6"/>
<gene>
    <name evidence="5" type="ORF">CCR87_10950</name>
</gene>
<keyword evidence="3" id="KW-0804">Transcription</keyword>
<dbReference type="InterPro" id="IPR011711">
    <property type="entry name" value="GntR_C"/>
</dbReference>
<dbReference type="SMART" id="SM00895">
    <property type="entry name" value="FCD"/>
    <property type="match status" value="1"/>
</dbReference>
<keyword evidence="2" id="KW-0238">DNA-binding</keyword>
<dbReference type="Gene3D" id="1.10.10.10">
    <property type="entry name" value="Winged helix-like DNA-binding domain superfamily/Winged helix DNA-binding domain"/>
    <property type="match status" value="1"/>
</dbReference>
<organism evidence="5 6">
    <name type="scientific">Rhodobaculum claviforme</name>
    <dbReference type="NCBI Taxonomy" id="1549854"/>
    <lineage>
        <taxon>Bacteria</taxon>
        <taxon>Pseudomonadati</taxon>
        <taxon>Pseudomonadota</taxon>
        <taxon>Alphaproteobacteria</taxon>
        <taxon>Rhodobacterales</taxon>
        <taxon>Paracoccaceae</taxon>
        <taxon>Rhodobaculum</taxon>
    </lineage>
</organism>
<evidence type="ECO:0000256" key="3">
    <source>
        <dbReference type="ARBA" id="ARBA00023163"/>
    </source>
</evidence>
<name>A0A934WJG6_9RHOB</name>